<dbReference type="InterPro" id="IPR051265">
    <property type="entry name" value="HIBADH-related_NP60_sf"/>
</dbReference>
<dbReference type="InterPro" id="IPR015815">
    <property type="entry name" value="HIBADH-related"/>
</dbReference>
<feature type="domain" description="3-hydroxyisobutyrate dehydrogenase-like NAD-binding" evidence="5">
    <location>
        <begin position="163"/>
        <end position="280"/>
    </location>
</feature>
<evidence type="ECO:0000313" key="6">
    <source>
        <dbReference type="EMBL" id="MFD0926789.1"/>
    </source>
</evidence>
<dbReference type="SUPFAM" id="SSF51735">
    <property type="entry name" value="NAD(P)-binding Rossmann-fold domains"/>
    <property type="match status" value="1"/>
</dbReference>
<evidence type="ECO:0000256" key="1">
    <source>
        <dbReference type="ARBA" id="ARBA00009080"/>
    </source>
</evidence>
<evidence type="ECO:0000313" key="7">
    <source>
        <dbReference type="Proteomes" id="UP001597068"/>
    </source>
</evidence>
<dbReference type="InterPro" id="IPR036291">
    <property type="entry name" value="NAD(P)-bd_dom_sf"/>
</dbReference>
<proteinExistence type="inferred from homology"/>
<reference evidence="7" key="1">
    <citation type="journal article" date="2019" name="Int. J. Syst. Evol. Microbiol.">
        <title>The Global Catalogue of Microorganisms (GCM) 10K type strain sequencing project: providing services to taxonomists for standard genome sequencing and annotation.</title>
        <authorList>
            <consortium name="The Broad Institute Genomics Platform"/>
            <consortium name="The Broad Institute Genome Sequencing Center for Infectious Disease"/>
            <person name="Wu L."/>
            <person name="Ma J."/>
        </authorList>
    </citation>
    <scope>NUCLEOTIDE SEQUENCE [LARGE SCALE GENOMIC DNA]</scope>
    <source>
        <strain evidence="7">CCUG 50873</strain>
    </source>
</reference>
<dbReference type="EC" id="1.1.-.-" evidence="6"/>
<name>A0ABW3GDP0_9NOCA</name>
<dbReference type="InterPro" id="IPR013328">
    <property type="entry name" value="6PGD_dom2"/>
</dbReference>
<comment type="similarity">
    <text evidence="1">Belongs to the HIBADH-related family.</text>
</comment>
<sequence length="289" mass="29565">MARIGLLGTGIMGAGMARSMIRAGLDVTVWNRSHDKAAALASDGATVADTAADAVRGADVVVTMLYDADSVYEVISDVAADFGDGVPWVQTSTVGLEGVDRLGRLAAEHGIAMVDAPVLGTKEPAENGKLTVLVGGDEALRERVSPVFDAIGAATVWVGPELGDGHRLKLVANSWVLSLVTGTAQAIGLAQRLGVDPQQFLDSIAGGPLDSGYAQMKGKAMLAGEFPASFGADGALKDAGLIAAAMDSVDMDSSVMRAVAGRFAATVDAGHAREDMASVIDGFDARTDH</sequence>
<dbReference type="SUPFAM" id="SSF48179">
    <property type="entry name" value="6-phosphogluconate dehydrogenase C-terminal domain-like"/>
    <property type="match status" value="1"/>
</dbReference>
<dbReference type="RefSeq" id="WP_253645366.1">
    <property type="nucleotide sequence ID" value="NZ_BAAAMO010000002.1"/>
</dbReference>
<dbReference type="EMBL" id="JBHTIL010000001">
    <property type="protein sequence ID" value="MFD0926789.1"/>
    <property type="molecule type" value="Genomic_DNA"/>
</dbReference>
<evidence type="ECO:0000256" key="3">
    <source>
        <dbReference type="ARBA" id="ARBA00023027"/>
    </source>
</evidence>
<dbReference type="PANTHER" id="PTHR43580:SF2">
    <property type="entry name" value="CYTOKINE-LIKE NUCLEAR FACTOR N-PAC"/>
    <property type="match status" value="1"/>
</dbReference>
<gene>
    <name evidence="6" type="ORF">ACFQ04_13690</name>
</gene>
<dbReference type="InterPro" id="IPR029154">
    <property type="entry name" value="HIBADH-like_NADP-bd"/>
</dbReference>
<comment type="caution">
    <text evidence="6">The sequence shown here is derived from an EMBL/GenBank/DDBJ whole genome shotgun (WGS) entry which is preliminary data.</text>
</comment>
<dbReference type="Pfam" id="PF14833">
    <property type="entry name" value="NAD_binding_11"/>
    <property type="match status" value="1"/>
</dbReference>
<organism evidence="6 7">
    <name type="scientific">Williamsia deligens</name>
    <dbReference type="NCBI Taxonomy" id="321325"/>
    <lineage>
        <taxon>Bacteria</taxon>
        <taxon>Bacillati</taxon>
        <taxon>Actinomycetota</taxon>
        <taxon>Actinomycetes</taxon>
        <taxon>Mycobacteriales</taxon>
        <taxon>Nocardiaceae</taxon>
        <taxon>Williamsia</taxon>
    </lineage>
</organism>
<dbReference type="PIRSF" id="PIRSF000103">
    <property type="entry name" value="HIBADH"/>
    <property type="match status" value="1"/>
</dbReference>
<protein>
    <submittedName>
        <fullName evidence="6">NAD(P)-dependent oxidoreductase</fullName>
        <ecNumber evidence="6">1.1.-.-</ecNumber>
    </submittedName>
</protein>
<dbReference type="InterPro" id="IPR008927">
    <property type="entry name" value="6-PGluconate_DH-like_C_sf"/>
</dbReference>
<dbReference type="InterPro" id="IPR006115">
    <property type="entry name" value="6PGDH_NADP-bd"/>
</dbReference>
<evidence type="ECO:0000256" key="2">
    <source>
        <dbReference type="ARBA" id="ARBA00023002"/>
    </source>
</evidence>
<accession>A0ABW3GDP0</accession>
<feature type="domain" description="6-phosphogluconate dehydrogenase NADP-binding" evidence="4">
    <location>
        <begin position="3"/>
        <end position="159"/>
    </location>
</feature>
<dbReference type="Proteomes" id="UP001597068">
    <property type="component" value="Unassembled WGS sequence"/>
</dbReference>
<dbReference type="Gene3D" id="1.10.1040.10">
    <property type="entry name" value="N-(1-d-carboxylethyl)-l-norvaline Dehydrogenase, domain 2"/>
    <property type="match status" value="1"/>
</dbReference>
<keyword evidence="2 6" id="KW-0560">Oxidoreductase</keyword>
<dbReference type="GO" id="GO:0016491">
    <property type="term" value="F:oxidoreductase activity"/>
    <property type="evidence" value="ECO:0007669"/>
    <property type="project" value="UniProtKB-KW"/>
</dbReference>
<evidence type="ECO:0000259" key="5">
    <source>
        <dbReference type="Pfam" id="PF14833"/>
    </source>
</evidence>
<keyword evidence="3" id="KW-0520">NAD</keyword>
<dbReference type="Gene3D" id="3.40.50.720">
    <property type="entry name" value="NAD(P)-binding Rossmann-like Domain"/>
    <property type="match status" value="1"/>
</dbReference>
<dbReference type="Pfam" id="PF03446">
    <property type="entry name" value="NAD_binding_2"/>
    <property type="match status" value="1"/>
</dbReference>
<evidence type="ECO:0000259" key="4">
    <source>
        <dbReference type="Pfam" id="PF03446"/>
    </source>
</evidence>
<keyword evidence="7" id="KW-1185">Reference proteome</keyword>
<dbReference type="PANTHER" id="PTHR43580">
    <property type="entry name" value="OXIDOREDUCTASE GLYR1-RELATED"/>
    <property type="match status" value="1"/>
</dbReference>